<evidence type="ECO:0000313" key="1">
    <source>
        <dbReference type="EMBL" id="WHY84803.1"/>
    </source>
</evidence>
<accession>A0AA95MMK8</accession>
<dbReference type="AlphaFoldDB" id="A0AA95MMK8"/>
<dbReference type="RefSeq" id="WP_082804855.1">
    <property type="nucleotide sequence ID" value="NZ_CP126114.1"/>
</dbReference>
<name>A0AA95MMK8_9BACI</name>
<evidence type="ECO:0000313" key="2">
    <source>
        <dbReference type="Proteomes" id="UP001178288"/>
    </source>
</evidence>
<reference evidence="1" key="1">
    <citation type="submission" date="2023-05" db="EMBL/GenBank/DDBJ databases">
        <title>Comparative genomics of Bacillaceae isolates and their secondary metabolite potential.</title>
        <authorList>
            <person name="Song L."/>
            <person name="Nielsen L.J."/>
            <person name="Mohite O."/>
            <person name="Xu X."/>
            <person name="Weber T."/>
            <person name="Kovacs A.T."/>
        </authorList>
    </citation>
    <scope>NUCLEOTIDE SEQUENCE</scope>
    <source>
        <strain evidence="1">XLM17</strain>
    </source>
</reference>
<sequence>MTLNIFFLTITINKRKMNIQEAAHQEMVERLYEQNKERQVSMYRYM</sequence>
<dbReference type="EMBL" id="CP126114">
    <property type="protein sequence ID" value="WHY84803.1"/>
    <property type="molecule type" value="Genomic_DNA"/>
</dbReference>
<keyword evidence="2" id="KW-1185">Reference proteome</keyword>
<dbReference type="Proteomes" id="UP001178288">
    <property type="component" value="Chromosome"/>
</dbReference>
<dbReference type="Pfam" id="PF09501">
    <property type="entry name" value="Bac_small_YrzI"/>
    <property type="match status" value="1"/>
</dbReference>
<protein>
    <submittedName>
        <fullName evidence="1">YrzI family small protein</fullName>
    </submittedName>
</protein>
<organism evidence="1 2">
    <name type="scientific">Neobacillus novalis</name>
    <dbReference type="NCBI Taxonomy" id="220687"/>
    <lineage>
        <taxon>Bacteria</taxon>
        <taxon>Bacillati</taxon>
        <taxon>Bacillota</taxon>
        <taxon>Bacilli</taxon>
        <taxon>Bacillales</taxon>
        <taxon>Bacillaceae</taxon>
        <taxon>Neobacillus</taxon>
    </lineage>
</organism>
<proteinExistence type="predicted"/>
<gene>
    <name evidence="1" type="ORF">QNH39_19415</name>
</gene>
<dbReference type="InterPro" id="IPR012655">
    <property type="entry name" value="YrzI"/>
</dbReference>
<dbReference type="KEGG" id="nnv:QNH39_19415"/>